<reference evidence="2" key="2">
    <citation type="submission" date="2015-07" db="EMBL/GenBank/DDBJ databases">
        <title>Plasmids, circular viruses and viroids from rat gut.</title>
        <authorList>
            <person name="Jorgensen T.J."/>
            <person name="Hansen M.A."/>
            <person name="Xu Z."/>
            <person name="Tabak M.A."/>
            <person name="Sorensen S.J."/>
            <person name="Hansen L.H."/>
        </authorList>
    </citation>
    <scope>NUCLEOTIDE SEQUENCE</scope>
    <source>
        <strain evidence="2">RGFK1059</strain>
    </source>
</reference>
<evidence type="ECO:0000256" key="1">
    <source>
        <dbReference type="SAM" id="MobiDB-lite"/>
    </source>
</evidence>
<proteinExistence type="predicted"/>
<dbReference type="EMBL" id="LN853640">
    <property type="protein sequence ID" value="CRY96330.1"/>
    <property type="molecule type" value="Genomic_DNA"/>
</dbReference>
<feature type="region of interest" description="Disordered" evidence="1">
    <location>
        <begin position="284"/>
        <end position="380"/>
    </location>
</feature>
<organism evidence="2">
    <name type="scientific">uncultured prokaryote</name>
    <dbReference type="NCBI Taxonomy" id="198431"/>
    <lineage>
        <taxon>unclassified sequences</taxon>
        <taxon>environmental samples</taxon>
    </lineage>
</organism>
<protein>
    <submittedName>
        <fullName evidence="2">Uncharacterized protein</fullName>
    </submittedName>
</protein>
<feature type="region of interest" description="Disordered" evidence="1">
    <location>
        <begin position="177"/>
        <end position="200"/>
    </location>
</feature>
<feature type="compositionally biased region" description="Basic and acidic residues" evidence="1">
    <location>
        <begin position="362"/>
        <end position="380"/>
    </location>
</feature>
<accession>A0A0H5Q4I5</accession>
<reference evidence="2" key="1">
    <citation type="submission" date="2015-06" db="EMBL/GenBank/DDBJ databases">
        <authorList>
            <person name="Joergensen T."/>
        </authorList>
    </citation>
    <scope>NUCLEOTIDE SEQUENCE</scope>
    <source>
        <strain evidence="2">RGFK1059</strain>
    </source>
</reference>
<dbReference type="AlphaFoldDB" id="A0A0H5Q4I5"/>
<name>A0A0H5Q4I5_9ZZZZ</name>
<sequence>MADIAELTIESWRTSPYGPGLDPSLYTQWQNIAPTQTPSDAGFFSGGQGEEAFVAPPLPPVLAPPPALAPLAEVVVGAARNIIAPLAPIIALFRPTPTGADPDVSQLAPLFAPITDYVEALPEVLVTGRAPPKPPKQSSPFADAPLPPNWADMLDWRRPLNLFTYMFPLGGPIGDAVSDRRDDAAPGTPRSDPTSKPIATVTVTGKRRAPVFIADPIAPLFRVFPIVDPVGFPIGDPFAEPLAAPRAKPSPRTKPAPGLDLRDFTRNAPLDDLLNPFLDPIGDAIASPFTPTRPGDDVRTPTRPTPGLPDPDIFAPTAPAPSFDPLASPTFPPNKADNCNCTEKKKPKKKKKPRTVCYRGTYTEKSKSLSKSRKEQVPCQ</sequence>
<evidence type="ECO:0000313" key="2">
    <source>
        <dbReference type="EMBL" id="CRY96330.1"/>
    </source>
</evidence>
<feature type="region of interest" description="Disordered" evidence="1">
    <location>
        <begin position="241"/>
        <end position="264"/>
    </location>
</feature>
<feature type="compositionally biased region" description="Basic residues" evidence="1">
    <location>
        <begin position="345"/>
        <end position="354"/>
    </location>
</feature>